<keyword evidence="1 2" id="KW-0732">Signal</keyword>
<sequence>MKRLLISIFLCMGILNAGLIDGVALTVNNDAVTLYDIDKKMTQTGATKKQAVSMIIDELLYQQELEKHNITASVLDVNAYLEKLAAQNGMDLYTFKSIVKQKYSDYEAFEEETKKRILQEKLVQKLVRGNIKVATTEDLQLYYDNHQGEFKTASTFHVKEYSSKNRDALIQISKNPMLTSNEIKIKDLTLHHNSLNGQIKFLLNNTKTNSFSPIFTANQHYVTLFVAKKEGEATQSFQEVQGKIFNIVMGQREQKFLKEYFEKLKLTADIKVVR</sequence>
<dbReference type="InterPro" id="IPR046357">
    <property type="entry name" value="PPIase_dom_sf"/>
</dbReference>
<evidence type="ECO:0000313" key="5">
    <source>
        <dbReference type="Proteomes" id="UP000290657"/>
    </source>
</evidence>
<feature type="signal peptide" evidence="2">
    <location>
        <begin position="1"/>
        <end position="17"/>
    </location>
</feature>
<feature type="domain" description="Cj1289-like C-terminal" evidence="3">
    <location>
        <begin position="137"/>
        <end position="229"/>
    </location>
</feature>
<dbReference type="PANTHER" id="PTHR47637">
    <property type="entry name" value="CHAPERONE SURA"/>
    <property type="match status" value="1"/>
</dbReference>
<dbReference type="InterPro" id="IPR050280">
    <property type="entry name" value="OMP_Chaperone_SurA"/>
</dbReference>
<dbReference type="EMBL" id="PDKN01000003">
    <property type="protein sequence ID" value="RXJ58025.1"/>
    <property type="molecule type" value="Genomic_DNA"/>
</dbReference>
<evidence type="ECO:0000313" key="4">
    <source>
        <dbReference type="EMBL" id="RXJ58025.1"/>
    </source>
</evidence>
<reference evidence="4 5" key="1">
    <citation type="submission" date="2017-10" db="EMBL/GenBank/DDBJ databases">
        <title>Genomics of the genus Arcobacter.</title>
        <authorList>
            <person name="Perez-Cataluna A."/>
            <person name="Figueras M.J."/>
        </authorList>
    </citation>
    <scope>NUCLEOTIDE SEQUENCE [LARGE SCALE GENOMIC DNA]</scope>
    <source>
        <strain evidence="4 5">CECT 8987</strain>
    </source>
</reference>
<feature type="chain" id="PRO_5020281772" evidence="2">
    <location>
        <begin position="18"/>
        <end position="274"/>
    </location>
</feature>
<name>A0A4Q0XRV3_9BACT</name>
<dbReference type="Gene3D" id="1.10.4030.10">
    <property type="entry name" value="Porin chaperone SurA, peptide-binding domain"/>
    <property type="match status" value="1"/>
</dbReference>
<accession>A0A4Q0XRV3</accession>
<evidence type="ECO:0000256" key="2">
    <source>
        <dbReference type="SAM" id="SignalP"/>
    </source>
</evidence>
<evidence type="ECO:0000256" key="1">
    <source>
        <dbReference type="ARBA" id="ARBA00022729"/>
    </source>
</evidence>
<proteinExistence type="predicted"/>
<dbReference type="OrthoDB" id="5345137at2"/>
<dbReference type="GO" id="GO:0003755">
    <property type="term" value="F:peptidyl-prolyl cis-trans isomerase activity"/>
    <property type="evidence" value="ECO:0007669"/>
    <property type="project" value="InterPro"/>
</dbReference>
<dbReference type="PANTHER" id="PTHR47637:SF1">
    <property type="entry name" value="CHAPERONE SURA"/>
    <property type="match status" value="1"/>
</dbReference>
<evidence type="ECO:0000259" key="3">
    <source>
        <dbReference type="Pfam" id="PF22506"/>
    </source>
</evidence>
<comment type="caution">
    <text evidence="4">The sequence shown here is derived from an EMBL/GenBank/DDBJ whole genome shotgun (WGS) entry which is preliminary data.</text>
</comment>
<dbReference type="Pfam" id="PF13624">
    <property type="entry name" value="SurA_N_3"/>
    <property type="match status" value="1"/>
</dbReference>
<protein>
    <submittedName>
        <fullName evidence="4">Peptidylprolyl isomerase</fullName>
    </submittedName>
</protein>
<dbReference type="SUPFAM" id="SSF109998">
    <property type="entry name" value="Triger factor/SurA peptide-binding domain-like"/>
    <property type="match status" value="1"/>
</dbReference>
<dbReference type="InterPro" id="IPR027304">
    <property type="entry name" value="Trigger_fact/SurA_dom_sf"/>
</dbReference>
<dbReference type="Pfam" id="PF22506">
    <property type="entry name" value="Cj1289-like_C"/>
    <property type="match status" value="1"/>
</dbReference>
<gene>
    <name evidence="4" type="ORF">CRV04_05835</name>
</gene>
<dbReference type="AlphaFoldDB" id="A0A4Q0XRV3"/>
<dbReference type="Gene3D" id="3.10.50.40">
    <property type="match status" value="1"/>
</dbReference>
<dbReference type="Proteomes" id="UP000290657">
    <property type="component" value="Unassembled WGS sequence"/>
</dbReference>
<keyword evidence="4" id="KW-0413">Isomerase</keyword>
<organism evidence="4 5">
    <name type="scientific">Candidatus Marinarcus aquaticus</name>
    <dbReference type="NCBI Taxonomy" id="2044504"/>
    <lineage>
        <taxon>Bacteria</taxon>
        <taxon>Pseudomonadati</taxon>
        <taxon>Campylobacterota</taxon>
        <taxon>Epsilonproteobacteria</taxon>
        <taxon>Campylobacterales</taxon>
        <taxon>Arcobacteraceae</taxon>
        <taxon>Candidatus Marinarcus</taxon>
    </lineage>
</organism>
<dbReference type="RefSeq" id="WP_128995888.1">
    <property type="nucleotide sequence ID" value="NZ_PDKN01000003.1"/>
</dbReference>
<keyword evidence="5" id="KW-1185">Reference proteome</keyword>
<dbReference type="InterPro" id="IPR055131">
    <property type="entry name" value="Cj1289-like_C"/>
</dbReference>